<name>A0A1W0W8B0_HYPEX</name>
<accession>A0A1W0W8B0</accession>
<keyword evidence="3" id="KW-1185">Reference proteome</keyword>
<dbReference type="Gene3D" id="2.60.120.200">
    <property type="match status" value="1"/>
</dbReference>
<dbReference type="Proteomes" id="UP000192578">
    <property type="component" value="Unassembled WGS sequence"/>
</dbReference>
<dbReference type="AlphaFoldDB" id="A0A1W0W8B0"/>
<proteinExistence type="predicted"/>
<dbReference type="Gene3D" id="1.25.40.10">
    <property type="entry name" value="Tetratricopeptide repeat domain"/>
    <property type="match status" value="1"/>
</dbReference>
<dbReference type="EMBL" id="MTYJ01000171">
    <property type="protein sequence ID" value="OQV11441.1"/>
    <property type="molecule type" value="Genomic_DNA"/>
</dbReference>
<evidence type="ECO:0000313" key="3">
    <source>
        <dbReference type="Proteomes" id="UP000192578"/>
    </source>
</evidence>
<sequence>MNPVRSGTPKSVITVKIGQDKMFLLFLHRTVEFHVRIELLSSRTLTTTSLKHCLTLKPTGQPDRFKLKPTGQPDRFKLKPPGQPDRSKPKPTGQPDRSKPKPTGKPDRSKLKPTGQPDRFKPKPPGQPDRSKPKPPGQPDPLKTALILNLAQTFRLEHAMLVLKEDPVNKKVLFRAGRAHYELRQCRLSAVHFFVAVNPSSLEADKELKRCNARLAEQENDVNVYKLYLSEKLEPEVSIETADYCIWALAINVKAIVGKGRGTSNPALRSSSARPCTRRMVDQLPIIMTATAYYVFAQRRSSWSKSTMTAFTVLWSMAFAALYCCLIHNTQGMQYTEIFRDDFNDYWLDPNKWNVVQEPGIFNGEAQHYTHDEVWEEHGFLIIRSQ</sequence>
<comment type="caution">
    <text evidence="2">The sequence shown here is derived from an EMBL/GenBank/DDBJ whole genome shotgun (WGS) entry which is preliminary data.</text>
</comment>
<evidence type="ECO:0000256" key="1">
    <source>
        <dbReference type="SAM" id="MobiDB-lite"/>
    </source>
</evidence>
<evidence type="ECO:0000313" key="2">
    <source>
        <dbReference type="EMBL" id="OQV11441.1"/>
    </source>
</evidence>
<feature type="region of interest" description="Disordered" evidence="1">
    <location>
        <begin position="57"/>
        <end position="142"/>
    </location>
</feature>
<feature type="compositionally biased region" description="Basic and acidic residues" evidence="1">
    <location>
        <begin position="96"/>
        <end position="110"/>
    </location>
</feature>
<organism evidence="2 3">
    <name type="scientific">Hypsibius exemplaris</name>
    <name type="common">Freshwater tardigrade</name>
    <dbReference type="NCBI Taxonomy" id="2072580"/>
    <lineage>
        <taxon>Eukaryota</taxon>
        <taxon>Metazoa</taxon>
        <taxon>Ecdysozoa</taxon>
        <taxon>Tardigrada</taxon>
        <taxon>Eutardigrada</taxon>
        <taxon>Parachela</taxon>
        <taxon>Hypsibioidea</taxon>
        <taxon>Hypsibiidae</taxon>
        <taxon>Hypsibius</taxon>
    </lineage>
</organism>
<dbReference type="InterPro" id="IPR013320">
    <property type="entry name" value="ConA-like_dom_sf"/>
</dbReference>
<dbReference type="InterPro" id="IPR011990">
    <property type="entry name" value="TPR-like_helical_dom_sf"/>
</dbReference>
<dbReference type="SUPFAM" id="SSF49899">
    <property type="entry name" value="Concanavalin A-like lectins/glucanases"/>
    <property type="match status" value="1"/>
</dbReference>
<protein>
    <submittedName>
        <fullName evidence="2">Uncharacterized protein</fullName>
    </submittedName>
</protein>
<reference evidence="3" key="1">
    <citation type="submission" date="2017-01" db="EMBL/GenBank/DDBJ databases">
        <title>Comparative genomics of anhydrobiosis in the tardigrade Hypsibius dujardini.</title>
        <authorList>
            <person name="Yoshida Y."/>
            <person name="Koutsovoulos G."/>
            <person name="Laetsch D."/>
            <person name="Stevens L."/>
            <person name="Kumar S."/>
            <person name="Horikawa D."/>
            <person name="Ishino K."/>
            <person name="Komine S."/>
            <person name="Tomita M."/>
            <person name="Blaxter M."/>
            <person name="Arakawa K."/>
        </authorList>
    </citation>
    <scope>NUCLEOTIDE SEQUENCE [LARGE SCALE GENOMIC DNA]</scope>
    <source>
        <strain evidence="3">Z151</strain>
    </source>
</reference>
<gene>
    <name evidence="2" type="ORF">BV898_14237</name>
</gene>